<comment type="function">
    <text evidence="8">Toxic component of a toxin-antitoxin (TA) system. An RNase.</text>
</comment>
<evidence type="ECO:0000256" key="5">
    <source>
        <dbReference type="ARBA" id="ARBA00022801"/>
    </source>
</evidence>
<evidence type="ECO:0000313" key="11">
    <source>
        <dbReference type="Proteomes" id="UP001596060"/>
    </source>
</evidence>
<keyword evidence="8" id="KW-0800">Toxin</keyword>
<evidence type="ECO:0000313" key="10">
    <source>
        <dbReference type="EMBL" id="MFC5506081.1"/>
    </source>
</evidence>
<dbReference type="InterPro" id="IPR050556">
    <property type="entry name" value="Type_II_TA_system_RNase"/>
</dbReference>
<evidence type="ECO:0000256" key="3">
    <source>
        <dbReference type="ARBA" id="ARBA00022722"/>
    </source>
</evidence>
<accession>A0ABW0P1E3</accession>
<keyword evidence="5 8" id="KW-0378">Hydrolase</keyword>
<keyword evidence="2 8" id="KW-1277">Toxin-antitoxin system</keyword>
<dbReference type="Pfam" id="PF01850">
    <property type="entry name" value="PIN"/>
    <property type="match status" value="1"/>
</dbReference>
<keyword evidence="6 8" id="KW-0460">Magnesium</keyword>
<keyword evidence="4 8" id="KW-0479">Metal-binding</keyword>
<feature type="binding site" evidence="8">
    <location>
        <position position="106"/>
    </location>
    <ligand>
        <name>Mg(2+)</name>
        <dbReference type="ChEBI" id="CHEBI:18420"/>
    </ligand>
</feature>
<dbReference type="InterPro" id="IPR022907">
    <property type="entry name" value="VapC_family"/>
</dbReference>
<feature type="binding site" evidence="8">
    <location>
        <position position="7"/>
    </location>
    <ligand>
        <name>Mg(2+)</name>
        <dbReference type="ChEBI" id="CHEBI:18420"/>
    </ligand>
</feature>
<feature type="domain" description="PIN" evidence="9">
    <location>
        <begin position="5"/>
        <end position="126"/>
    </location>
</feature>
<evidence type="ECO:0000256" key="8">
    <source>
        <dbReference type="HAMAP-Rule" id="MF_00265"/>
    </source>
</evidence>
<evidence type="ECO:0000259" key="9">
    <source>
        <dbReference type="Pfam" id="PF01850"/>
    </source>
</evidence>
<comment type="similarity">
    <text evidence="7 8">Belongs to the PINc/VapC protein family.</text>
</comment>
<evidence type="ECO:0000256" key="4">
    <source>
        <dbReference type="ARBA" id="ARBA00022723"/>
    </source>
</evidence>
<keyword evidence="3 8" id="KW-0540">Nuclease</keyword>
<proteinExistence type="inferred from homology"/>
<dbReference type="Gene3D" id="3.40.50.1010">
    <property type="entry name" value="5'-nuclease"/>
    <property type="match status" value="1"/>
</dbReference>
<dbReference type="EMBL" id="JBHSLU010000033">
    <property type="protein sequence ID" value="MFC5506081.1"/>
    <property type="molecule type" value="Genomic_DNA"/>
</dbReference>
<dbReference type="PANTHER" id="PTHR33653">
    <property type="entry name" value="RIBONUCLEASE VAPC2"/>
    <property type="match status" value="1"/>
</dbReference>
<dbReference type="InterPro" id="IPR029060">
    <property type="entry name" value="PIN-like_dom_sf"/>
</dbReference>
<organism evidence="10 11">
    <name type="scientific">Bosea massiliensis</name>
    <dbReference type="NCBI Taxonomy" id="151419"/>
    <lineage>
        <taxon>Bacteria</taxon>
        <taxon>Pseudomonadati</taxon>
        <taxon>Pseudomonadota</taxon>
        <taxon>Alphaproteobacteria</taxon>
        <taxon>Hyphomicrobiales</taxon>
        <taxon>Boseaceae</taxon>
        <taxon>Bosea</taxon>
    </lineage>
</organism>
<dbReference type="EC" id="3.1.-.-" evidence="8"/>
<evidence type="ECO:0000256" key="7">
    <source>
        <dbReference type="ARBA" id="ARBA00038093"/>
    </source>
</evidence>
<dbReference type="CDD" id="cd18746">
    <property type="entry name" value="PIN_VapC4-5_FitB-like"/>
    <property type="match status" value="1"/>
</dbReference>
<dbReference type="PANTHER" id="PTHR33653:SF1">
    <property type="entry name" value="RIBONUCLEASE VAPC2"/>
    <property type="match status" value="1"/>
</dbReference>
<reference evidence="11" key="1">
    <citation type="journal article" date="2019" name="Int. J. Syst. Evol. Microbiol.">
        <title>The Global Catalogue of Microorganisms (GCM) 10K type strain sequencing project: providing services to taxonomists for standard genome sequencing and annotation.</title>
        <authorList>
            <consortium name="The Broad Institute Genomics Platform"/>
            <consortium name="The Broad Institute Genome Sequencing Center for Infectious Disease"/>
            <person name="Wu L."/>
            <person name="Ma J."/>
        </authorList>
    </citation>
    <scope>NUCLEOTIDE SEQUENCE [LARGE SCALE GENOMIC DNA]</scope>
    <source>
        <strain evidence="11">CCUG 43117</strain>
    </source>
</reference>
<evidence type="ECO:0000256" key="1">
    <source>
        <dbReference type="ARBA" id="ARBA00001946"/>
    </source>
</evidence>
<dbReference type="Proteomes" id="UP001596060">
    <property type="component" value="Unassembled WGS sequence"/>
</dbReference>
<dbReference type="HAMAP" id="MF_00265">
    <property type="entry name" value="VapC_Nob1"/>
    <property type="match status" value="1"/>
</dbReference>
<protein>
    <recommendedName>
        <fullName evidence="8">Ribonuclease VapC</fullName>
        <shortName evidence="8">RNase VapC</shortName>
        <ecNumber evidence="8">3.1.-.-</ecNumber>
    </recommendedName>
    <alternativeName>
        <fullName evidence="8">Toxin VapC</fullName>
    </alternativeName>
</protein>
<comment type="caution">
    <text evidence="10">The sequence shown here is derived from an EMBL/GenBank/DDBJ whole genome shotgun (WGS) entry which is preliminary data.</text>
</comment>
<sequence>MNGFLLDTNVLSELRKPRPDQAVAGFVSAQPEETLFVSEVTFAEIRFGIEQAPDAERRTVVSDWLAHTLRPLFFSRTLPLTEDVILRWRMLLEAGRRRGHNFGQLDLFIAATAAVGNLIVVSRDETHFVAAGVPILNPWTGRYTTASGQEKPAGDMTASDLLSRLTTVGQR</sequence>
<dbReference type="InterPro" id="IPR002716">
    <property type="entry name" value="PIN_dom"/>
</dbReference>
<comment type="cofactor">
    <cofactor evidence="1 8">
        <name>Mg(2+)</name>
        <dbReference type="ChEBI" id="CHEBI:18420"/>
    </cofactor>
</comment>
<evidence type="ECO:0000256" key="6">
    <source>
        <dbReference type="ARBA" id="ARBA00022842"/>
    </source>
</evidence>
<name>A0ABW0P1E3_9HYPH</name>
<evidence type="ECO:0000256" key="2">
    <source>
        <dbReference type="ARBA" id="ARBA00022649"/>
    </source>
</evidence>
<dbReference type="SUPFAM" id="SSF88723">
    <property type="entry name" value="PIN domain-like"/>
    <property type="match status" value="1"/>
</dbReference>
<dbReference type="RefSeq" id="WP_082737549.1">
    <property type="nucleotide sequence ID" value="NZ_JBHSLU010000033.1"/>
</dbReference>
<keyword evidence="11" id="KW-1185">Reference proteome</keyword>
<gene>
    <name evidence="8" type="primary">vapC</name>
    <name evidence="10" type="ORF">ACFPN9_12515</name>
</gene>